<proteinExistence type="predicted"/>
<sequence length="90" mass="10419">MKFNTLLSRELPGIDEFVKGCVNEGQWLLFKSGSIKRGRYAADFYLKADEHLYALGRDGRIIEEVEHGGGSLRIDELYYFFRYSQASVFE</sequence>
<evidence type="ECO:0000313" key="2">
    <source>
        <dbReference type="Proteomes" id="UP000263595"/>
    </source>
</evidence>
<reference evidence="2" key="1">
    <citation type="submission" date="2018-08" db="EMBL/GenBank/DDBJ databases">
        <authorList>
            <person name="Blom J."/>
        </authorList>
    </citation>
    <scope>NUCLEOTIDE SEQUENCE [LARGE SCALE GENOMIC DNA]</scope>
    <source>
        <strain evidence="2">CCOS 865</strain>
    </source>
</reference>
<gene>
    <name evidence="1" type="ORF">CCOS865_02675</name>
</gene>
<name>A0A383RTM1_9PSED</name>
<organism evidence="1 2">
    <name type="scientific">Pseudomonas reidholzensis</name>
    <dbReference type="NCBI Taxonomy" id="1785162"/>
    <lineage>
        <taxon>Bacteria</taxon>
        <taxon>Pseudomonadati</taxon>
        <taxon>Pseudomonadota</taxon>
        <taxon>Gammaproteobacteria</taxon>
        <taxon>Pseudomonadales</taxon>
        <taxon>Pseudomonadaceae</taxon>
        <taxon>Pseudomonas</taxon>
    </lineage>
</organism>
<keyword evidence="2" id="KW-1185">Reference proteome</keyword>
<evidence type="ECO:0000313" key="1">
    <source>
        <dbReference type="EMBL" id="SYX90409.1"/>
    </source>
</evidence>
<dbReference type="OrthoDB" id="6506858at2"/>
<accession>A0A383RTM1</accession>
<dbReference type="EMBL" id="UNOZ01000017">
    <property type="protein sequence ID" value="SYX90409.1"/>
    <property type="molecule type" value="Genomic_DNA"/>
</dbReference>
<protein>
    <submittedName>
        <fullName evidence="1">Uncharacterized protein</fullName>
    </submittedName>
</protein>
<dbReference type="RefSeq" id="WP_119141584.1">
    <property type="nucleotide sequence ID" value="NZ_CBCSFL010000036.1"/>
</dbReference>
<dbReference type="AlphaFoldDB" id="A0A383RTM1"/>
<dbReference type="Proteomes" id="UP000263595">
    <property type="component" value="Unassembled WGS sequence"/>
</dbReference>